<dbReference type="Proteomes" id="UP000005336">
    <property type="component" value="Unassembled WGS sequence"/>
</dbReference>
<dbReference type="STRING" id="1030841.HMPREF9370_1613"/>
<dbReference type="EMBL" id="AGAZ01000058">
    <property type="protein sequence ID" value="EGZ45516.1"/>
    <property type="molecule type" value="Genomic_DNA"/>
</dbReference>
<organism evidence="1 2">
    <name type="scientific">Neisseria wadsworthii 9715</name>
    <dbReference type="NCBI Taxonomy" id="1030841"/>
    <lineage>
        <taxon>Bacteria</taxon>
        <taxon>Pseudomonadati</taxon>
        <taxon>Pseudomonadota</taxon>
        <taxon>Betaproteobacteria</taxon>
        <taxon>Neisseriales</taxon>
        <taxon>Neisseriaceae</taxon>
        <taxon>Neisseria</taxon>
    </lineage>
</organism>
<protein>
    <submittedName>
        <fullName evidence="1">Uncharacterized protein</fullName>
    </submittedName>
</protein>
<keyword evidence="2" id="KW-1185">Reference proteome</keyword>
<proteinExistence type="predicted"/>
<comment type="caution">
    <text evidence="1">The sequence shown here is derived from an EMBL/GenBank/DDBJ whole genome shotgun (WGS) entry which is preliminary data.</text>
</comment>
<dbReference type="OrthoDB" id="9889430at2"/>
<reference evidence="1 2" key="1">
    <citation type="submission" date="2011-06" db="EMBL/GenBank/DDBJ databases">
        <authorList>
            <person name="Muzny D."/>
            <person name="Qin X."/>
            <person name="Deng J."/>
            <person name="Jiang H."/>
            <person name="Liu Y."/>
            <person name="Qu J."/>
            <person name="Song X.-Z."/>
            <person name="Zhang L."/>
            <person name="Thornton R."/>
            <person name="Coyle M."/>
            <person name="Francisco L."/>
            <person name="Jackson L."/>
            <person name="Javaid M."/>
            <person name="Korchina V."/>
            <person name="Kovar C."/>
            <person name="Mata R."/>
            <person name="Mathew T."/>
            <person name="Ngo R."/>
            <person name="Nguyen L."/>
            <person name="Nguyen N."/>
            <person name="Okwuonu G."/>
            <person name="Ongeri F."/>
            <person name="Pham C."/>
            <person name="Simmons D."/>
            <person name="Wilczek-Boney K."/>
            <person name="Hale W."/>
            <person name="Jakkamsetti A."/>
            <person name="Pham P."/>
            <person name="Ruth R."/>
            <person name="San Lucas F."/>
            <person name="Warren J."/>
            <person name="Zhang J."/>
            <person name="Zhao Z."/>
            <person name="Zhou C."/>
            <person name="Zhu D."/>
            <person name="Lee S."/>
            <person name="Bess C."/>
            <person name="Blankenburg K."/>
            <person name="Forbes L."/>
            <person name="Fu Q."/>
            <person name="Gubbala S."/>
            <person name="Hirani K."/>
            <person name="Jayaseelan J.C."/>
            <person name="Lara F."/>
            <person name="Munidasa M."/>
            <person name="Palculict T."/>
            <person name="Patil S."/>
            <person name="Pu L.-L."/>
            <person name="Saada N."/>
            <person name="Tang L."/>
            <person name="Weissenberger G."/>
            <person name="Zhu Y."/>
            <person name="Hemphill L."/>
            <person name="Shang Y."/>
            <person name="Youmans B."/>
            <person name="Ayvaz T."/>
            <person name="Ross M."/>
            <person name="Santibanez J."/>
            <person name="Aqrawi P."/>
            <person name="Gross S."/>
            <person name="Joshi V."/>
            <person name="Fowler G."/>
            <person name="Nazareth L."/>
            <person name="Reid J."/>
            <person name="Worley K."/>
            <person name="Petrosino J."/>
            <person name="Highlander S."/>
            <person name="Gibbs R."/>
        </authorList>
    </citation>
    <scope>NUCLEOTIDE SEQUENCE [LARGE SCALE GENOMIC DNA]</scope>
    <source>
        <strain evidence="1 2">9715</strain>
    </source>
</reference>
<gene>
    <name evidence="1" type="ORF">HMPREF9370_1613</name>
</gene>
<dbReference type="HOGENOM" id="CLU_2602401_0_0_4"/>
<evidence type="ECO:0000313" key="1">
    <source>
        <dbReference type="EMBL" id="EGZ45516.1"/>
    </source>
</evidence>
<dbReference type="AlphaFoldDB" id="G4CRA3"/>
<sequence length="79" mass="9248">MIIPNLKRFENLDSDVNVYQPKMSKPVLLTQIKQNHPDWREGNEVIEVRFRSRGQLIELNNRNELLAQHALKTPIKATV</sequence>
<accession>G4CRA3</accession>
<dbReference type="RefSeq" id="WP_009116754.1">
    <property type="nucleotide sequence ID" value="NZ_JH165159.1"/>
</dbReference>
<name>G4CRA3_9NEIS</name>
<evidence type="ECO:0000313" key="2">
    <source>
        <dbReference type="Proteomes" id="UP000005336"/>
    </source>
</evidence>
<dbReference type="PATRIC" id="fig|1030841.3.peg.1600"/>